<evidence type="ECO:0000256" key="5">
    <source>
        <dbReference type="ARBA" id="ARBA00022692"/>
    </source>
</evidence>
<keyword evidence="7 11" id="KW-0798">TonB box</keyword>
<evidence type="ECO:0000256" key="11">
    <source>
        <dbReference type="RuleBase" id="RU003357"/>
    </source>
</evidence>
<dbReference type="Gene3D" id="2.40.170.20">
    <property type="entry name" value="TonB-dependent receptor, beta-barrel domain"/>
    <property type="match status" value="1"/>
</dbReference>
<keyword evidence="13" id="KW-0675">Receptor</keyword>
<dbReference type="AlphaFoldDB" id="A0A679JJP9"/>
<evidence type="ECO:0000313" key="13">
    <source>
        <dbReference type="EMBL" id="CAA2137736.1"/>
    </source>
</evidence>
<keyword evidence="13" id="KW-0614">Plasmid</keyword>
<dbReference type="InterPro" id="IPR036942">
    <property type="entry name" value="Beta-barrel_TonB_sf"/>
</dbReference>
<evidence type="ECO:0000256" key="1">
    <source>
        <dbReference type="ARBA" id="ARBA00004571"/>
    </source>
</evidence>
<sequence>MLAAAYPAAAQERTVEFSIEGGALGTVLTAIGSAAAAPISFSPDAVRDLRSGPIFGRMTVNEAVSRAISGTRLRAVVGASETLSVVALNGSQQTSATAPGAAAGDVATDIADIDVSGNGSRTSDAIATEGSGSYSAPGANVATKSNLAIKDTAKSVSVLSDQQLKDRHLTSLNDAVAALPGLTVTPPGGAAVQSGSTSVVAGSNLSTSFQSRGYTISSISIDGGSPINVGAAGNFQSNFLPVFDLSAYDSVSVVRGSAGQYSGIGDPAGVLSLQRKRPLNEAGASLDQSFGSFNAHRTQLDFNTGPLLDGLLKIRSSLVYDDSDFFYRYASKSVKQGYINAELTPAEGTVINIGATINETTGTPWFGGLPTYRSGQKAPFSRDTCLCAPWSLSRVDGQEYFVRATQQIVDDWTLNVNMSANLQKIKSDFLLVNSFPFGGINSDGTGAAFSNLRNSINSNQYKADAFISGKDELFGMKIEPTFGFAYSYVDQSYNGKSLAYGYKNTTNISLFNFNPGVFQPVPSSIMSVANFYQPDFSQQQIAGYANIRLSPTPWLHINVGERFSAYQTNTTTVLNGTTTQSGINTMNVPIPDVSATVDLDPSMSIYGSYATIFNPSLLFSEPGVLTQPITGRTWEAGIKRSDFDGLLTSSLAFYNSELNNVPVLDQSNPNSLGNGNNNNSTCCYIADGTTTITNGIDLEMTGQIAPDWNVTFSYNYNDSKRIYGPESLANRVFLSQRTFPKHIGKAFTVFRPQTGISEIDQALAPVRIGVGAEYGGARFYTAENFVVGQGLVNSTVKASEYITFSAMVKYIINDKAYAQLNLYNLTDRKYYSQVGSIYGGNWYGQPFTAVGSVHLQF</sequence>
<protein>
    <submittedName>
        <fullName evidence="13">Ferric-pseudobactin BN7/BN8 receptor</fullName>
    </submittedName>
</protein>
<evidence type="ECO:0000259" key="12">
    <source>
        <dbReference type="SMART" id="SM00965"/>
    </source>
</evidence>
<dbReference type="Gene3D" id="3.55.50.30">
    <property type="match status" value="1"/>
</dbReference>
<evidence type="ECO:0000256" key="4">
    <source>
        <dbReference type="ARBA" id="ARBA00022496"/>
    </source>
</evidence>
<evidence type="ECO:0000256" key="8">
    <source>
        <dbReference type="ARBA" id="ARBA00023136"/>
    </source>
</evidence>
<comment type="similarity">
    <text evidence="10 11">Belongs to the TonB-dependent receptor family.</text>
</comment>
<keyword evidence="4" id="KW-0410">Iron transport</keyword>
<dbReference type="RefSeq" id="WP_339159417.1">
    <property type="nucleotide sequence ID" value="NZ_LR743510.1"/>
</dbReference>
<feature type="domain" description="Secretin/TonB short N-terminal" evidence="12">
    <location>
        <begin position="37"/>
        <end position="88"/>
    </location>
</feature>
<dbReference type="InterPro" id="IPR011662">
    <property type="entry name" value="Secretin/TonB_short_N"/>
</dbReference>
<dbReference type="SUPFAM" id="SSF56935">
    <property type="entry name" value="Porins"/>
    <property type="match status" value="1"/>
</dbReference>
<dbReference type="GO" id="GO:0015344">
    <property type="term" value="F:siderophore uptake transmembrane transporter activity"/>
    <property type="evidence" value="ECO:0007669"/>
    <property type="project" value="TreeGrafter"/>
</dbReference>
<evidence type="ECO:0000256" key="10">
    <source>
        <dbReference type="PROSITE-ProRule" id="PRU01360"/>
    </source>
</evidence>
<name>A0A679JJP9_9HYPH</name>
<dbReference type="EMBL" id="LR743510">
    <property type="protein sequence ID" value="CAA2137736.1"/>
    <property type="molecule type" value="Genomic_DNA"/>
</dbReference>
<proteinExistence type="inferred from homology"/>
<keyword evidence="6" id="KW-0408">Iron</keyword>
<keyword evidence="2 10" id="KW-0813">Transport</keyword>
<dbReference type="PANTHER" id="PTHR32552">
    <property type="entry name" value="FERRICHROME IRON RECEPTOR-RELATED"/>
    <property type="match status" value="1"/>
</dbReference>
<keyword evidence="5 10" id="KW-0812">Transmembrane</keyword>
<gene>
    <name evidence="13" type="primary">pupB</name>
    <name evidence="13" type="ORF">MBLL_00802</name>
</gene>
<comment type="subcellular location">
    <subcellularLocation>
        <location evidence="1 10">Cell outer membrane</location>
        <topology evidence="1 10">Multi-pass membrane protein</topology>
    </subcellularLocation>
</comment>
<dbReference type="Gene3D" id="2.170.130.10">
    <property type="entry name" value="TonB-dependent receptor, plug domain"/>
    <property type="match status" value="1"/>
</dbReference>
<dbReference type="InterPro" id="IPR000531">
    <property type="entry name" value="Beta-barrel_TonB"/>
</dbReference>
<organism evidence="13">
    <name type="scientific">Methylobacterium bullatum</name>
    <dbReference type="NCBI Taxonomy" id="570505"/>
    <lineage>
        <taxon>Bacteria</taxon>
        <taxon>Pseudomonadati</taxon>
        <taxon>Pseudomonadota</taxon>
        <taxon>Alphaproteobacteria</taxon>
        <taxon>Hyphomicrobiales</taxon>
        <taxon>Methylobacteriaceae</taxon>
        <taxon>Methylobacterium</taxon>
    </lineage>
</organism>
<dbReference type="InterPro" id="IPR012910">
    <property type="entry name" value="Plug_dom"/>
</dbReference>
<evidence type="ECO:0000256" key="3">
    <source>
        <dbReference type="ARBA" id="ARBA00022452"/>
    </source>
</evidence>
<dbReference type="PROSITE" id="PS52016">
    <property type="entry name" value="TONB_DEPENDENT_REC_3"/>
    <property type="match status" value="1"/>
</dbReference>
<keyword evidence="9 10" id="KW-0998">Cell outer membrane</keyword>
<keyword evidence="4" id="KW-0406">Ion transport</keyword>
<evidence type="ECO:0000256" key="9">
    <source>
        <dbReference type="ARBA" id="ARBA00023237"/>
    </source>
</evidence>
<dbReference type="PANTHER" id="PTHR32552:SF74">
    <property type="entry name" value="HYDROXAMATE SIDEROPHORE RECEPTOR FHUE"/>
    <property type="match status" value="1"/>
</dbReference>
<keyword evidence="3 10" id="KW-1134">Transmembrane beta strand</keyword>
<dbReference type="Pfam" id="PF07715">
    <property type="entry name" value="Plug"/>
    <property type="match status" value="1"/>
</dbReference>
<dbReference type="InterPro" id="IPR037066">
    <property type="entry name" value="Plug_dom_sf"/>
</dbReference>
<dbReference type="InterPro" id="IPR039426">
    <property type="entry name" value="TonB-dep_rcpt-like"/>
</dbReference>
<reference evidence="13" key="1">
    <citation type="submission" date="2019-12" db="EMBL/GenBank/DDBJ databases">
        <authorList>
            <person name="Cremers G."/>
        </authorList>
    </citation>
    <scope>NUCLEOTIDE SEQUENCE</scope>
    <source>
        <strain evidence="13">Mbul2</strain>
        <plasmid evidence="13">1</plasmid>
    </source>
</reference>
<dbReference type="SMART" id="SM00965">
    <property type="entry name" value="STN"/>
    <property type="match status" value="1"/>
</dbReference>
<dbReference type="GO" id="GO:0009279">
    <property type="term" value="C:cell outer membrane"/>
    <property type="evidence" value="ECO:0007669"/>
    <property type="project" value="UniProtKB-SubCell"/>
</dbReference>
<evidence type="ECO:0000256" key="6">
    <source>
        <dbReference type="ARBA" id="ARBA00023004"/>
    </source>
</evidence>
<evidence type="ECO:0000256" key="7">
    <source>
        <dbReference type="ARBA" id="ARBA00023077"/>
    </source>
</evidence>
<evidence type="ECO:0000256" key="2">
    <source>
        <dbReference type="ARBA" id="ARBA00022448"/>
    </source>
</evidence>
<keyword evidence="8 10" id="KW-0472">Membrane</keyword>
<accession>A0A679JJP9</accession>
<geneLocation type="plasmid" evidence="13">
    <name>1</name>
</geneLocation>
<dbReference type="Pfam" id="PF00593">
    <property type="entry name" value="TonB_dep_Rec_b-barrel"/>
    <property type="match status" value="1"/>
</dbReference>